<dbReference type="Proteomes" id="UP000823674">
    <property type="component" value="Chromosome A09"/>
</dbReference>
<accession>A0ABQ7LDA4</accession>
<gene>
    <name evidence="1" type="primary">A09p025330.1_BraROA</name>
    <name evidence="1" type="ORF">IGI04_034928</name>
</gene>
<dbReference type="EMBL" id="JADBGQ010000008">
    <property type="protein sequence ID" value="KAG5383458.1"/>
    <property type="molecule type" value="Genomic_DNA"/>
</dbReference>
<comment type="caution">
    <text evidence="1">The sequence shown here is derived from an EMBL/GenBank/DDBJ whole genome shotgun (WGS) entry which is preliminary data.</text>
</comment>
<reference evidence="1 2" key="1">
    <citation type="submission" date="2021-03" db="EMBL/GenBank/DDBJ databases">
        <authorList>
            <person name="King G.J."/>
            <person name="Bancroft I."/>
            <person name="Baten A."/>
            <person name="Bloomfield J."/>
            <person name="Borpatragohain P."/>
            <person name="He Z."/>
            <person name="Irish N."/>
            <person name="Irwin J."/>
            <person name="Liu K."/>
            <person name="Mauleon R.P."/>
            <person name="Moore J."/>
            <person name="Morris R."/>
            <person name="Ostergaard L."/>
            <person name="Wang B."/>
            <person name="Wells R."/>
        </authorList>
    </citation>
    <scope>NUCLEOTIDE SEQUENCE [LARGE SCALE GENOMIC DNA]</scope>
    <source>
        <strain evidence="1">R-o-18</strain>
        <tissue evidence="1">Leaf</tissue>
    </source>
</reference>
<name>A0ABQ7LDA4_BRACM</name>
<evidence type="ECO:0000313" key="2">
    <source>
        <dbReference type="Proteomes" id="UP000823674"/>
    </source>
</evidence>
<sequence>MGKNLVKLRNVDFLDSQRLLVIAPLGRWNTCSGFMASSSGHFIILVLDRDMCIFPAASTLRCARPLPYLDYLNQDQFMGIRNQMRCVSSMHMELEMFLSNENYVTKLNMLIFWNGQQGYNFTNS</sequence>
<keyword evidence="2" id="KW-1185">Reference proteome</keyword>
<protein>
    <submittedName>
        <fullName evidence="1">Uncharacterized protein</fullName>
    </submittedName>
</protein>
<proteinExistence type="predicted"/>
<organism evidence="1 2">
    <name type="scientific">Brassica rapa subsp. trilocularis</name>
    <dbReference type="NCBI Taxonomy" id="1813537"/>
    <lineage>
        <taxon>Eukaryota</taxon>
        <taxon>Viridiplantae</taxon>
        <taxon>Streptophyta</taxon>
        <taxon>Embryophyta</taxon>
        <taxon>Tracheophyta</taxon>
        <taxon>Spermatophyta</taxon>
        <taxon>Magnoliopsida</taxon>
        <taxon>eudicotyledons</taxon>
        <taxon>Gunneridae</taxon>
        <taxon>Pentapetalae</taxon>
        <taxon>rosids</taxon>
        <taxon>malvids</taxon>
        <taxon>Brassicales</taxon>
        <taxon>Brassicaceae</taxon>
        <taxon>Brassiceae</taxon>
        <taxon>Brassica</taxon>
    </lineage>
</organism>
<evidence type="ECO:0000313" key="1">
    <source>
        <dbReference type="EMBL" id="KAG5383458.1"/>
    </source>
</evidence>